<name>A0A0C3DG63_9AGAM</name>
<feature type="compositionally biased region" description="Low complexity" evidence="1">
    <location>
        <begin position="36"/>
        <end position="67"/>
    </location>
</feature>
<feature type="compositionally biased region" description="Polar residues" evidence="1">
    <location>
        <begin position="613"/>
        <end position="623"/>
    </location>
</feature>
<organism evidence="2 3">
    <name type="scientific">Scleroderma citrinum Foug A</name>
    <dbReference type="NCBI Taxonomy" id="1036808"/>
    <lineage>
        <taxon>Eukaryota</taxon>
        <taxon>Fungi</taxon>
        <taxon>Dikarya</taxon>
        <taxon>Basidiomycota</taxon>
        <taxon>Agaricomycotina</taxon>
        <taxon>Agaricomycetes</taxon>
        <taxon>Agaricomycetidae</taxon>
        <taxon>Boletales</taxon>
        <taxon>Sclerodermatineae</taxon>
        <taxon>Sclerodermataceae</taxon>
        <taxon>Scleroderma</taxon>
    </lineage>
</organism>
<feature type="region of interest" description="Disordered" evidence="1">
    <location>
        <begin position="236"/>
        <end position="265"/>
    </location>
</feature>
<feature type="compositionally biased region" description="Acidic residues" evidence="1">
    <location>
        <begin position="694"/>
        <end position="705"/>
    </location>
</feature>
<gene>
    <name evidence="2" type="ORF">SCLCIDRAFT_305553</name>
</gene>
<feature type="compositionally biased region" description="Low complexity" evidence="1">
    <location>
        <begin position="75"/>
        <end position="94"/>
    </location>
</feature>
<feature type="compositionally biased region" description="Low complexity" evidence="1">
    <location>
        <begin position="247"/>
        <end position="265"/>
    </location>
</feature>
<feature type="compositionally biased region" description="Polar residues" evidence="1">
    <location>
        <begin position="213"/>
        <end position="224"/>
    </location>
</feature>
<feature type="compositionally biased region" description="Polar residues" evidence="1">
    <location>
        <begin position="644"/>
        <end position="660"/>
    </location>
</feature>
<reference evidence="2 3" key="1">
    <citation type="submission" date="2014-04" db="EMBL/GenBank/DDBJ databases">
        <authorList>
            <consortium name="DOE Joint Genome Institute"/>
            <person name="Kuo A."/>
            <person name="Kohler A."/>
            <person name="Nagy L.G."/>
            <person name="Floudas D."/>
            <person name="Copeland A."/>
            <person name="Barry K.W."/>
            <person name="Cichocki N."/>
            <person name="Veneault-Fourrey C."/>
            <person name="LaButti K."/>
            <person name="Lindquist E.A."/>
            <person name="Lipzen A."/>
            <person name="Lundell T."/>
            <person name="Morin E."/>
            <person name="Murat C."/>
            <person name="Sun H."/>
            <person name="Tunlid A."/>
            <person name="Henrissat B."/>
            <person name="Grigoriev I.V."/>
            <person name="Hibbett D.S."/>
            <person name="Martin F."/>
            <person name="Nordberg H.P."/>
            <person name="Cantor M.N."/>
            <person name="Hua S.X."/>
        </authorList>
    </citation>
    <scope>NUCLEOTIDE SEQUENCE [LARGE SCALE GENOMIC DNA]</scope>
    <source>
        <strain evidence="2 3">Foug A</strain>
    </source>
</reference>
<dbReference type="OrthoDB" id="8062037at2759"/>
<feature type="region of interest" description="Disordered" evidence="1">
    <location>
        <begin position="433"/>
        <end position="485"/>
    </location>
</feature>
<dbReference type="HOGENOM" id="CLU_385017_0_0_1"/>
<evidence type="ECO:0000256" key="1">
    <source>
        <dbReference type="SAM" id="MobiDB-lite"/>
    </source>
</evidence>
<evidence type="ECO:0000313" key="3">
    <source>
        <dbReference type="Proteomes" id="UP000053989"/>
    </source>
</evidence>
<feature type="compositionally biased region" description="Polar residues" evidence="1">
    <location>
        <begin position="236"/>
        <end position="246"/>
    </location>
</feature>
<feature type="compositionally biased region" description="Polar residues" evidence="1">
    <location>
        <begin position="95"/>
        <end position="105"/>
    </location>
</feature>
<accession>A0A0C3DG63</accession>
<dbReference type="EMBL" id="KN822136">
    <property type="protein sequence ID" value="KIM55359.1"/>
    <property type="molecule type" value="Genomic_DNA"/>
</dbReference>
<feature type="compositionally biased region" description="Polar residues" evidence="1">
    <location>
        <begin position="559"/>
        <end position="569"/>
    </location>
</feature>
<reference evidence="3" key="2">
    <citation type="submission" date="2015-01" db="EMBL/GenBank/DDBJ databases">
        <title>Evolutionary Origins and Diversification of the Mycorrhizal Mutualists.</title>
        <authorList>
            <consortium name="DOE Joint Genome Institute"/>
            <consortium name="Mycorrhizal Genomics Consortium"/>
            <person name="Kohler A."/>
            <person name="Kuo A."/>
            <person name="Nagy L.G."/>
            <person name="Floudas D."/>
            <person name="Copeland A."/>
            <person name="Barry K.W."/>
            <person name="Cichocki N."/>
            <person name="Veneault-Fourrey C."/>
            <person name="LaButti K."/>
            <person name="Lindquist E.A."/>
            <person name="Lipzen A."/>
            <person name="Lundell T."/>
            <person name="Morin E."/>
            <person name="Murat C."/>
            <person name="Riley R."/>
            <person name="Ohm R."/>
            <person name="Sun H."/>
            <person name="Tunlid A."/>
            <person name="Henrissat B."/>
            <person name="Grigoriev I.V."/>
            <person name="Hibbett D.S."/>
            <person name="Martin F."/>
        </authorList>
    </citation>
    <scope>NUCLEOTIDE SEQUENCE [LARGE SCALE GENOMIC DNA]</scope>
    <source>
        <strain evidence="3">Foug A</strain>
    </source>
</reference>
<dbReference type="Proteomes" id="UP000053989">
    <property type="component" value="Unassembled WGS sequence"/>
</dbReference>
<feature type="compositionally biased region" description="Polar residues" evidence="1">
    <location>
        <begin position="1"/>
        <end position="19"/>
    </location>
</feature>
<protein>
    <submittedName>
        <fullName evidence="2">Uncharacterized protein</fullName>
    </submittedName>
</protein>
<keyword evidence="3" id="KW-1185">Reference proteome</keyword>
<sequence>MSSSSNYRSSQLHRVSLHSNGKRPFEECGYDSDPDTSLNSSTQASGSGSSGSSRHFPSSSTSSSSGEGRNKRARSTSSSSTSDLSSSSDVSTSTGYDTAPSSSRSDLIPGGPSALSRRAVDCPVPTAAMFDPQDGVMSDLSIELPRPAFTTSVPTTTTTSSEDSLRSSLERFNEFERQIAALRSSFAASRSPLPSQMGSSEHAHQEWHAMSSGFPSTGLSTSDASDVSVHLVPTDSFSSPPAVQSTSGVAASLPPASSASSGLYSPQHSSISRFQVYRPPLGARQSVGQGHSGAGSVSYNSIAPSRLASTNADIGMRQSTSGPVSSPPPSPQLRPVRRSPSPLILDPVVSSYGSDDSGILGDRDVSSDPRPPVGRRTTDNIFPESSLSFVARSDSHTRASPEPIEARHRVIRQHSAERVPTPSVFDVFGIEDSLPHRNASGRGSPARERPQTSTPFQVDAREPEPGRFRGRTTSITTSANRPNFHSRLYSMPSTNSLMSENAAEHRQILAREQIWTPFRRNSGEVADHDDDSPSDASSRSEVILVPNRGEFGQGDRPGPSQSVVPTTQGGREPGGVRRQENRLETVRPFVPRPPSPFPDPMVSHSFEPLSEFFATNNPASSGSHRIHRETSSPTNEWSPPYAGQQHQQQAPTSTSYSYTNLNLDSFQSGMFRDSLQRSADVHRPTISRQLSWNVEEDSDSSDDMDFGIMRPPQPSVSG</sequence>
<evidence type="ECO:0000313" key="2">
    <source>
        <dbReference type="EMBL" id="KIM55359.1"/>
    </source>
</evidence>
<feature type="compositionally biased region" description="Basic and acidic residues" evidence="1">
    <location>
        <begin position="574"/>
        <end position="585"/>
    </location>
</feature>
<feature type="region of interest" description="Disordered" evidence="1">
    <location>
        <begin position="692"/>
        <end position="718"/>
    </location>
</feature>
<feature type="region of interest" description="Disordered" evidence="1">
    <location>
        <begin position="188"/>
        <end position="224"/>
    </location>
</feature>
<feature type="region of interest" description="Disordered" evidence="1">
    <location>
        <begin position="520"/>
        <end position="660"/>
    </location>
</feature>
<dbReference type="STRING" id="1036808.A0A0C3DG63"/>
<dbReference type="InParanoid" id="A0A0C3DG63"/>
<feature type="compositionally biased region" description="Polar residues" evidence="1">
    <location>
        <begin position="471"/>
        <end position="483"/>
    </location>
</feature>
<feature type="region of interest" description="Disordered" evidence="1">
    <location>
        <begin position="315"/>
        <end position="404"/>
    </location>
</feature>
<feature type="region of interest" description="Disordered" evidence="1">
    <location>
        <begin position="1"/>
        <end position="119"/>
    </location>
</feature>
<feature type="compositionally biased region" description="Pro residues" evidence="1">
    <location>
        <begin position="590"/>
        <end position="599"/>
    </location>
</feature>
<feature type="compositionally biased region" description="Basic and acidic residues" evidence="1">
    <location>
        <begin position="393"/>
        <end position="404"/>
    </location>
</feature>
<proteinExistence type="predicted"/>
<dbReference type="AlphaFoldDB" id="A0A0C3DG63"/>
<feature type="compositionally biased region" description="Polar residues" evidence="1">
    <location>
        <begin position="379"/>
        <end position="388"/>
    </location>
</feature>